<keyword evidence="2" id="KW-1185">Reference proteome</keyword>
<dbReference type="AlphaFoldDB" id="A0A3P7K9F7"/>
<organism evidence="1 2">
    <name type="scientific">Strongylus vulgaris</name>
    <name type="common">Blood worm</name>
    <dbReference type="NCBI Taxonomy" id="40348"/>
    <lineage>
        <taxon>Eukaryota</taxon>
        <taxon>Metazoa</taxon>
        <taxon>Ecdysozoa</taxon>
        <taxon>Nematoda</taxon>
        <taxon>Chromadorea</taxon>
        <taxon>Rhabditida</taxon>
        <taxon>Rhabditina</taxon>
        <taxon>Rhabditomorpha</taxon>
        <taxon>Strongyloidea</taxon>
        <taxon>Strongylidae</taxon>
        <taxon>Strongylus</taxon>
    </lineage>
</organism>
<name>A0A3P7K9F7_STRVU</name>
<reference evidence="1 2" key="1">
    <citation type="submission" date="2018-11" db="EMBL/GenBank/DDBJ databases">
        <authorList>
            <consortium name="Pathogen Informatics"/>
        </authorList>
    </citation>
    <scope>NUCLEOTIDE SEQUENCE [LARGE SCALE GENOMIC DNA]</scope>
</reference>
<protein>
    <submittedName>
        <fullName evidence="1">Uncharacterized protein</fullName>
    </submittedName>
</protein>
<proteinExistence type="predicted"/>
<dbReference type="EMBL" id="UYYB01007002">
    <property type="protein sequence ID" value="VDM67915.1"/>
    <property type="molecule type" value="Genomic_DNA"/>
</dbReference>
<accession>A0A3P7K9F7</accession>
<feature type="non-terminal residue" evidence="1">
    <location>
        <position position="1"/>
    </location>
</feature>
<gene>
    <name evidence="1" type="ORF">SVUK_LOCUS2913</name>
</gene>
<evidence type="ECO:0000313" key="1">
    <source>
        <dbReference type="EMBL" id="VDM67915.1"/>
    </source>
</evidence>
<sequence length="97" mass="10988">ARCSQTASQKNNVRFDERIFADQNSITIDRDTVIDAQRGNLWDLPHTFLVEEKRSYDYQSTYSDGSLVWTNAVPPLKEDETQKSEVAAGLSSVDFVT</sequence>
<evidence type="ECO:0000313" key="2">
    <source>
        <dbReference type="Proteomes" id="UP000270094"/>
    </source>
</evidence>
<dbReference type="OrthoDB" id="5877294at2759"/>
<dbReference type="Proteomes" id="UP000270094">
    <property type="component" value="Unassembled WGS sequence"/>
</dbReference>